<organism evidence="1">
    <name type="scientific">marine sediment metagenome</name>
    <dbReference type="NCBI Taxonomy" id="412755"/>
    <lineage>
        <taxon>unclassified sequences</taxon>
        <taxon>metagenomes</taxon>
        <taxon>ecological metagenomes</taxon>
    </lineage>
</organism>
<reference evidence="1" key="1">
    <citation type="journal article" date="2014" name="Front. Microbiol.">
        <title>High frequency of phylogenetically diverse reductive dehalogenase-homologous genes in deep subseafloor sedimentary metagenomes.</title>
        <authorList>
            <person name="Kawai M."/>
            <person name="Futagami T."/>
            <person name="Toyoda A."/>
            <person name="Takaki Y."/>
            <person name="Nishi S."/>
            <person name="Hori S."/>
            <person name="Arai W."/>
            <person name="Tsubouchi T."/>
            <person name="Morono Y."/>
            <person name="Uchiyama I."/>
            <person name="Ito T."/>
            <person name="Fujiyama A."/>
            <person name="Inagaki F."/>
            <person name="Takami H."/>
        </authorList>
    </citation>
    <scope>NUCLEOTIDE SEQUENCE</scope>
    <source>
        <strain evidence="1">Expedition CK06-06</strain>
    </source>
</reference>
<dbReference type="AlphaFoldDB" id="X1CGJ4"/>
<sequence>MKLKTISFLLLFALLLAAPLLAIQDPADQEAKELLGLDDTLVAGIMTIFG</sequence>
<feature type="non-terminal residue" evidence="1">
    <location>
        <position position="50"/>
    </location>
</feature>
<name>X1CGJ4_9ZZZZ</name>
<evidence type="ECO:0000313" key="1">
    <source>
        <dbReference type="EMBL" id="GAH06772.1"/>
    </source>
</evidence>
<accession>X1CGJ4</accession>
<protein>
    <submittedName>
        <fullName evidence="1">Uncharacterized protein</fullName>
    </submittedName>
</protein>
<gene>
    <name evidence="1" type="ORF">S01H4_62516</name>
</gene>
<dbReference type="EMBL" id="BART01037335">
    <property type="protein sequence ID" value="GAH06772.1"/>
    <property type="molecule type" value="Genomic_DNA"/>
</dbReference>
<proteinExistence type="predicted"/>
<comment type="caution">
    <text evidence="1">The sequence shown here is derived from an EMBL/GenBank/DDBJ whole genome shotgun (WGS) entry which is preliminary data.</text>
</comment>